<comment type="similarity">
    <text evidence="2 11">Belongs to the ERD2 family.</text>
</comment>
<dbReference type="Pfam" id="PF00810">
    <property type="entry name" value="ER_lumen_recept"/>
    <property type="match status" value="1"/>
</dbReference>
<dbReference type="Proteomes" id="UP000054248">
    <property type="component" value="Unassembled WGS sequence"/>
</dbReference>
<keyword evidence="3 11" id="KW-0813">Transport</keyword>
<dbReference type="GO" id="GO:0015031">
    <property type="term" value="P:protein transport"/>
    <property type="evidence" value="ECO:0007669"/>
    <property type="project" value="UniProtKB-KW"/>
</dbReference>
<organism evidence="12 13">
    <name type="scientific">Tulasnella calospora MUT 4182</name>
    <dbReference type="NCBI Taxonomy" id="1051891"/>
    <lineage>
        <taxon>Eukaryota</taxon>
        <taxon>Fungi</taxon>
        <taxon>Dikarya</taxon>
        <taxon>Basidiomycota</taxon>
        <taxon>Agaricomycotina</taxon>
        <taxon>Agaricomycetes</taxon>
        <taxon>Cantharellales</taxon>
        <taxon>Tulasnellaceae</taxon>
        <taxon>Tulasnella</taxon>
    </lineage>
</organism>
<dbReference type="AlphaFoldDB" id="A0A0C3M8L6"/>
<dbReference type="PROSITE" id="PS00952">
    <property type="entry name" value="ER_LUMEN_RECEPTOR_2"/>
    <property type="match status" value="1"/>
</dbReference>
<dbReference type="GO" id="GO:0016192">
    <property type="term" value="P:vesicle-mediated transport"/>
    <property type="evidence" value="ECO:0007669"/>
    <property type="project" value="UniProtKB-KW"/>
</dbReference>
<feature type="transmembrane region" description="Helical" evidence="11">
    <location>
        <begin position="62"/>
        <end position="82"/>
    </location>
</feature>
<evidence type="ECO:0000256" key="1">
    <source>
        <dbReference type="ARBA" id="ARBA00004477"/>
    </source>
</evidence>
<evidence type="ECO:0000256" key="7">
    <source>
        <dbReference type="ARBA" id="ARBA00022927"/>
    </source>
</evidence>
<evidence type="ECO:0000256" key="6">
    <source>
        <dbReference type="ARBA" id="ARBA00022892"/>
    </source>
</evidence>
<keyword evidence="5 11" id="KW-0256">Endoplasmic reticulum</keyword>
<dbReference type="HOGENOM" id="CLU_057784_0_0_1"/>
<accession>A0A0C3M8L6</accession>
<dbReference type="GO" id="GO:0046923">
    <property type="term" value="F:ER retention sequence binding"/>
    <property type="evidence" value="ECO:0007669"/>
    <property type="project" value="InterPro"/>
</dbReference>
<keyword evidence="8 11" id="KW-1133">Transmembrane helix</keyword>
<feature type="transmembrane region" description="Helical" evidence="11">
    <location>
        <begin position="150"/>
        <end position="167"/>
    </location>
</feature>
<dbReference type="EMBL" id="KN822976">
    <property type="protein sequence ID" value="KIO30052.1"/>
    <property type="molecule type" value="Genomic_DNA"/>
</dbReference>
<keyword evidence="7 11" id="KW-0653">Protein transport</keyword>
<evidence type="ECO:0000256" key="10">
    <source>
        <dbReference type="ARBA" id="ARBA00023170"/>
    </source>
</evidence>
<protein>
    <recommendedName>
        <fullName evidence="11">ER lumen protein-retaining receptor</fullName>
    </recommendedName>
</protein>
<sequence length="212" mass="24613">MNLFRLLGDLAHLASIFILIHKITSTRSCRGISFKSQCLYVAVFVTRYLDLFWNYVSLYNTLMKLFFIASSCYTVFLMRVQFRATHDPSVDTFKVEYIVVPSIILSLIFNYEFIPSEILWAFSIYLESVAILPQLFLLQRTGEAETITTHYLAALGVYRALYIPNWIYRYWTEGAVDVIAVMAGLLQTGLFADFFYIYFTRVLKGEKFELPA</sequence>
<evidence type="ECO:0000313" key="12">
    <source>
        <dbReference type="EMBL" id="KIO30052.1"/>
    </source>
</evidence>
<feature type="transmembrane region" description="Helical" evidence="11">
    <location>
        <begin position="94"/>
        <end position="112"/>
    </location>
</feature>
<dbReference type="PRINTS" id="PR00660">
    <property type="entry name" value="ERLUMENR"/>
</dbReference>
<keyword evidence="13" id="KW-1185">Reference proteome</keyword>
<evidence type="ECO:0000256" key="4">
    <source>
        <dbReference type="ARBA" id="ARBA00022692"/>
    </source>
</evidence>
<feature type="transmembrane region" description="Helical" evidence="11">
    <location>
        <begin position="118"/>
        <end position="138"/>
    </location>
</feature>
<evidence type="ECO:0000256" key="11">
    <source>
        <dbReference type="RuleBase" id="RU000634"/>
    </source>
</evidence>
<dbReference type="STRING" id="1051891.A0A0C3M8L6"/>
<dbReference type="InterPro" id="IPR000133">
    <property type="entry name" value="ER_ret_rcpt"/>
</dbReference>
<keyword evidence="6" id="KW-0931">ER-Golgi transport</keyword>
<comment type="caution">
    <text evidence="11">Lacks conserved residue(s) required for the propagation of feature annotation.</text>
</comment>
<keyword evidence="10 11" id="KW-0675">Receptor</keyword>
<feature type="transmembrane region" description="Helical" evidence="11">
    <location>
        <begin position="179"/>
        <end position="199"/>
    </location>
</feature>
<proteinExistence type="inferred from homology"/>
<dbReference type="GO" id="GO:0005789">
    <property type="term" value="C:endoplasmic reticulum membrane"/>
    <property type="evidence" value="ECO:0007669"/>
    <property type="project" value="UniProtKB-SubCell"/>
</dbReference>
<evidence type="ECO:0000256" key="3">
    <source>
        <dbReference type="ARBA" id="ARBA00022448"/>
    </source>
</evidence>
<evidence type="ECO:0000256" key="2">
    <source>
        <dbReference type="ARBA" id="ARBA00010120"/>
    </source>
</evidence>
<name>A0A0C3M8L6_9AGAM</name>
<evidence type="ECO:0000256" key="8">
    <source>
        <dbReference type="ARBA" id="ARBA00022989"/>
    </source>
</evidence>
<evidence type="ECO:0000256" key="5">
    <source>
        <dbReference type="ARBA" id="ARBA00022824"/>
    </source>
</evidence>
<comment type="subcellular location">
    <subcellularLocation>
        <location evidence="1 11">Endoplasmic reticulum membrane</location>
        <topology evidence="1 11">Multi-pass membrane protein</topology>
    </subcellularLocation>
</comment>
<reference evidence="13" key="2">
    <citation type="submission" date="2015-01" db="EMBL/GenBank/DDBJ databases">
        <title>Evolutionary Origins and Diversification of the Mycorrhizal Mutualists.</title>
        <authorList>
            <consortium name="DOE Joint Genome Institute"/>
            <consortium name="Mycorrhizal Genomics Consortium"/>
            <person name="Kohler A."/>
            <person name="Kuo A."/>
            <person name="Nagy L.G."/>
            <person name="Floudas D."/>
            <person name="Copeland A."/>
            <person name="Barry K.W."/>
            <person name="Cichocki N."/>
            <person name="Veneault-Fourrey C."/>
            <person name="LaButti K."/>
            <person name="Lindquist E.A."/>
            <person name="Lipzen A."/>
            <person name="Lundell T."/>
            <person name="Morin E."/>
            <person name="Murat C."/>
            <person name="Riley R."/>
            <person name="Ohm R."/>
            <person name="Sun H."/>
            <person name="Tunlid A."/>
            <person name="Henrissat B."/>
            <person name="Grigoriev I.V."/>
            <person name="Hibbett D.S."/>
            <person name="Martin F."/>
        </authorList>
    </citation>
    <scope>NUCLEOTIDE SEQUENCE [LARGE SCALE GENOMIC DNA]</scope>
    <source>
        <strain evidence="13">MUT 4182</strain>
    </source>
</reference>
<keyword evidence="4 11" id="KW-0812">Transmembrane</keyword>
<reference evidence="12 13" key="1">
    <citation type="submission" date="2014-04" db="EMBL/GenBank/DDBJ databases">
        <authorList>
            <consortium name="DOE Joint Genome Institute"/>
            <person name="Kuo A."/>
            <person name="Girlanda M."/>
            <person name="Perotto S."/>
            <person name="Kohler A."/>
            <person name="Nagy L.G."/>
            <person name="Floudas D."/>
            <person name="Copeland A."/>
            <person name="Barry K.W."/>
            <person name="Cichocki N."/>
            <person name="Veneault-Fourrey C."/>
            <person name="LaButti K."/>
            <person name="Lindquist E.A."/>
            <person name="Lipzen A."/>
            <person name="Lundell T."/>
            <person name="Morin E."/>
            <person name="Murat C."/>
            <person name="Sun H."/>
            <person name="Tunlid A."/>
            <person name="Henrissat B."/>
            <person name="Grigoriev I.V."/>
            <person name="Hibbett D.S."/>
            <person name="Martin F."/>
            <person name="Nordberg H.P."/>
            <person name="Cantor M.N."/>
            <person name="Hua S.X."/>
        </authorList>
    </citation>
    <scope>NUCLEOTIDE SEQUENCE [LARGE SCALE GENOMIC DNA]</scope>
    <source>
        <strain evidence="12 13">MUT 4182</strain>
    </source>
</reference>
<evidence type="ECO:0000313" key="13">
    <source>
        <dbReference type="Proteomes" id="UP000054248"/>
    </source>
</evidence>
<dbReference type="OrthoDB" id="7694678at2759"/>
<gene>
    <name evidence="12" type="ORF">M407DRAFT_14436</name>
</gene>
<keyword evidence="9 11" id="KW-0472">Membrane</keyword>
<evidence type="ECO:0000256" key="9">
    <source>
        <dbReference type="ARBA" id="ARBA00023136"/>
    </source>
</evidence>
<dbReference type="GO" id="GO:0006621">
    <property type="term" value="P:protein retention in ER lumen"/>
    <property type="evidence" value="ECO:0007669"/>
    <property type="project" value="InterPro"/>
</dbReference>
<dbReference type="PANTHER" id="PTHR10585">
    <property type="entry name" value="ER LUMEN PROTEIN RETAINING RECEPTOR"/>
    <property type="match status" value="1"/>
</dbReference>